<dbReference type="EMBL" id="JAVYJV010000005">
    <property type="protein sequence ID" value="KAK4370872.1"/>
    <property type="molecule type" value="Genomic_DNA"/>
</dbReference>
<name>A0AAE1SJD7_9SOLA</name>
<accession>A0AAE1SJD7</accession>
<keyword evidence="2" id="KW-1185">Reference proteome</keyword>
<dbReference type="AlphaFoldDB" id="A0AAE1SJD7"/>
<protein>
    <submittedName>
        <fullName evidence="1">Uncharacterized protein</fullName>
    </submittedName>
</protein>
<gene>
    <name evidence="1" type="ORF">RND71_010347</name>
</gene>
<reference evidence="1" key="1">
    <citation type="submission" date="2023-12" db="EMBL/GenBank/DDBJ databases">
        <title>Genome assembly of Anisodus tanguticus.</title>
        <authorList>
            <person name="Wang Y.-J."/>
        </authorList>
    </citation>
    <scope>NUCLEOTIDE SEQUENCE</scope>
    <source>
        <strain evidence="1">KB-2021</strain>
        <tissue evidence="1">Leaf</tissue>
    </source>
</reference>
<dbReference type="Proteomes" id="UP001291623">
    <property type="component" value="Unassembled WGS sequence"/>
</dbReference>
<proteinExistence type="predicted"/>
<evidence type="ECO:0000313" key="2">
    <source>
        <dbReference type="Proteomes" id="UP001291623"/>
    </source>
</evidence>
<comment type="caution">
    <text evidence="1">The sequence shown here is derived from an EMBL/GenBank/DDBJ whole genome shotgun (WGS) entry which is preliminary data.</text>
</comment>
<evidence type="ECO:0000313" key="1">
    <source>
        <dbReference type="EMBL" id="KAK4370872.1"/>
    </source>
</evidence>
<sequence length="52" mass="5622">MAGSAGIGYPFLILMTHTAIHFSITIDGSSQRSSCGLFWLATLTISYQTQQV</sequence>
<organism evidence="1 2">
    <name type="scientific">Anisodus tanguticus</name>
    <dbReference type="NCBI Taxonomy" id="243964"/>
    <lineage>
        <taxon>Eukaryota</taxon>
        <taxon>Viridiplantae</taxon>
        <taxon>Streptophyta</taxon>
        <taxon>Embryophyta</taxon>
        <taxon>Tracheophyta</taxon>
        <taxon>Spermatophyta</taxon>
        <taxon>Magnoliopsida</taxon>
        <taxon>eudicotyledons</taxon>
        <taxon>Gunneridae</taxon>
        <taxon>Pentapetalae</taxon>
        <taxon>asterids</taxon>
        <taxon>lamiids</taxon>
        <taxon>Solanales</taxon>
        <taxon>Solanaceae</taxon>
        <taxon>Solanoideae</taxon>
        <taxon>Hyoscyameae</taxon>
        <taxon>Anisodus</taxon>
    </lineage>
</organism>